<evidence type="ECO:0000313" key="6">
    <source>
        <dbReference type="EMBL" id="QHU01097.1"/>
    </source>
</evidence>
<keyword evidence="3" id="KW-0521">NADP</keyword>
<dbReference type="GO" id="GO:0004146">
    <property type="term" value="F:dihydrofolate reductase activity"/>
    <property type="evidence" value="ECO:0007669"/>
    <property type="project" value="InterPro"/>
</dbReference>
<organism evidence="6">
    <name type="scientific">viral metagenome</name>
    <dbReference type="NCBI Taxonomy" id="1070528"/>
    <lineage>
        <taxon>unclassified sequences</taxon>
        <taxon>metagenomes</taxon>
        <taxon>organismal metagenomes</taxon>
    </lineage>
</organism>
<keyword evidence="2" id="KW-0808">Transferase</keyword>
<evidence type="ECO:0000256" key="3">
    <source>
        <dbReference type="ARBA" id="ARBA00022857"/>
    </source>
</evidence>
<evidence type="ECO:0000256" key="1">
    <source>
        <dbReference type="ARBA" id="ARBA00022603"/>
    </source>
</evidence>
<dbReference type="EMBL" id="MN740335">
    <property type="protein sequence ID" value="QHU01097.1"/>
    <property type="molecule type" value="Genomic_DNA"/>
</dbReference>
<dbReference type="NCBIfam" id="TIGR03284">
    <property type="entry name" value="thym_sym"/>
    <property type="match status" value="1"/>
</dbReference>
<keyword evidence="1" id="KW-0489">Methyltransferase</keyword>
<dbReference type="PANTHER" id="PTHR11548:SF2">
    <property type="entry name" value="THYMIDYLATE SYNTHASE"/>
    <property type="match status" value="1"/>
</dbReference>
<dbReference type="GO" id="GO:0046654">
    <property type="term" value="P:tetrahydrofolate biosynthetic process"/>
    <property type="evidence" value="ECO:0007669"/>
    <property type="project" value="InterPro"/>
</dbReference>
<dbReference type="GO" id="GO:0006231">
    <property type="term" value="P:dTMP biosynthetic process"/>
    <property type="evidence" value="ECO:0007669"/>
    <property type="project" value="InterPro"/>
</dbReference>
<dbReference type="InterPro" id="IPR001796">
    <property type="entry name" value="DHFR_dom"/>
</dbReference>
<dbReference type="PROSITE" id="PS00075">
    <property type="entry name" value="DHFR_1"/>
    <property type="match status" value="1"/>
</dbReference>
<dbReference type="GO" id="GO:0032259">
    <property type="term" value="P:methylation"/>
    <property type="evidence" value="ECO:0007669"/>
    <property type="project" value="UniProtKB-KW"/>
</dbReference>
<dbReference type="Gene3D" id="3.40.430.10">
    <property type="entry name" value="Dihydrofolate Reductase, subunit A"/>
    <property type="match status" value="1"/>
</dbReference>
<dbReference type="InterPro" id="IPR017925">
    <property type="entry name" value="DHFR_CS"/>
</dbReference>
<dbReference type="CDD" id="cd00209">
    <property type="entry name" value="DHFR"/>
    <property type="match status" value="1"/>
</dbReference>
<dbReference type="SUPFAM" id="SSF55831">
    <property type="entry name" value="Thymidylate synthase/dCMP hydroxymethylase"/>
    <property type="match status" value="1"/>
</dbReference>
<protein>
    <recommendedName>
        <fullName evidence="5">DHFR domain-containing protein</fullName>
    </recommendedName>
</protein>
<keyword evidence="4" id="KW-0560">Oxidoreductase</keyword>
<dbReference type="CDD" id="cd00351">
    <property type="entry name" value="TS_Pyrimidine_HMase"/>
    <property type="match status" value="1"/>
</dbReference>
<reference evidence="6" key="1">
    <citation type="journal article" date="2020" name="Nature">
        <title>Giant virus diversity and host interactions through global metagenomics.</title>
        <authorList>
            <person name="Schulz F."/>
            <person name="Roux S."/>
            <person name="Paez-Espino D."/>
            <person name="Jungbluth S."/>
            <person name="Walsh D.A."/>
            <person name="Denef V.J."/>
            <person name="McMahon K.D."/>
            <person name="Konstantinidis K.T."/>
            <person name="Eloe-Fadrosh E.A."/>
            <person name="Kyrpides N.C."/>
            <person name="Woyke T."/>
        </authorList>
    </citation>
    <scope>NUCLEOTIDE SEQUENCE</scope>
    <source>
        <strain evidence="6">GVMAG-M-3300025860-25</strain>
    </source>
</reference>
<sequence length="472" mass="55259">MKINVIVAVDDKLGIGKNNKLPWDIPEDLAHFKNITTKFETLENVVLMGRNTWESIPNKFRPLKDRINIILSTQDLDLSNYKNTYCFKSLVEAIEWSKLRKTEKLFIIGGAQLYKEAINFCKIDTIYLTRVYGNFECDRFFMDKTFFENGLNLESVSKFKEHLGIYYRFLVYSKETKNLWKSEENQYLQILKNILDEGIDRDDRTGTGTLSTFGEKQEYDLQDTFPFLTTKRIFTRAVFEELMLYLRGQTDNKILNEKKLHIWDGNTTREFLDGRGLTEYPVGDMGETYGFNFRHFGGDYVNCETEYNKDNGFDQLENAINLIKNDPCSRRIIISLWNPKTNYKAALPSCLCWYQFFVDTKRKLLNLQIYIRSSDFFLANNWNVCTGALLVHMICNLTDINLTPGKIICITGDTHVYKNHIEQAKINLERIPKPFPKLIVKGVKNNIEEFEWDDFKLVGYEPYPNIKAEMSV</sequence>
<dbReference type="PRINTS" id="PR00108">
    <property type="entry name" value="THYMDSNTHASE"/>
</dbReference>
<evidence type="ECO:0000256" key="2">
    <source>
        <dbReference type="ARBA" id="ARBA00022679"/>
    </source>
</evidence>
<dbReference type="AlphaFoldDB" id="A0A6C0J996"/>
<dbReference type="GO" id="GO:0005739">
    <property type="term" value="C:mitochondrion"/>
    <property type="evidence" value="ECO:0007669"/>
    <property type="project" value="TreeGrafter"/>
</dbReference>
<dbReference type="InterPro" id="IPR024072">
    <property type="entry name" value="DHFR-like_dom_sf"/>
</dbReference>
<dbReference type="InterPro" id="IPR000398">
    <property type="entry name" value="Thymidylate_synthase"/>
</dbReference>
<dbReference type="InterPro" id="IPR036926">
    <property type="entry name" value="Thymidate_synth/dCMP_Mease_sf"/>
</dbReference>
<accession>A0A6C0J996</accession>
<dbReference type="GO" id="GO:0004799">
    <property type="term" value="F:thymidylate synthase activity"/>
    <property type="evidence" value="ECO:0007669"/>
    <property type="project" value="InterPro"/>
</dbReference>
<dbReference type="SUPFAM" id="SSF53597">
    <property type="entry name" value="Dihydrofolate reductase-like"/>
    <property type="match status" value="1"/>
</dbReference>
<dbReference type="Pfam" id="PF00186">
    <property type="entry name" value="DHFR_1"/>
    <property type="match status" value="1"/>
</dbReference>
<evidence type="ECO:0000256" key="4">
    <source>
        <dbReference type="ARBA" id="ARBA00023002"/>
    </source>
</evidence>
<feature type="domain" description="DHFR" evidence="5">
    <location>
        <begin position="2"/>
        <end position="174"/>
    </location>
</feature>
<dbReference type="InterPro" id="IPR045097">
    <property type="entry name" value="Thymidate_synth/dCMP_Mease"/>
</dbReference>
<dbReference type="PANTHER" id="PTHR11548">
    <property type="entry name" value="THYMIDYLATE SYNTHASE 1"/>
    <property type="match status" value="1"/>
</dbReference>
<dbReference type="Gene3D" id="3.30.572.10">
    <property type="entry name" value="Thymidylate synthase/dCMP hydroxymethylase domain"/>
    <property type="match status" value="1"/>
</dbReference>
<dbReference type="GO" id="GO:0005829">
    <property type="term" value="C:cytosol"/>
    <property type="evidence" value="ECO:0007669"/>
    <property type="project" value="TreeGrafter"/>
</dbReference>
<dbReference type="PROSITE" id="PS51330">
    <property type="entry name" value="DHFR_2"/>
    <property type="match status" value="1"/>
</dbReference>
<name>A0A6C0J996_9ZZZZ</name>
<dbReference type="InterPro" id="IPR023451">
    <property type="entry name" value="Thymidate_synth/dCMP_Mease_dom"/>
</dbReference>
<dbReference type="Pfam" id="PF00303">
    <property type="entry name" value="Thymidylat_synt"/>
    <property type="match status" value="1"/>
</dbReference>
<evidence type="ECO:0000259" key="5">
    <source>
        <dbReference type="PROSITE" id="PS51330"/>
    </source>
</evidence>
<proteinExistence type="predicted"/>